<dbReference type="PROSITE" id="PS51263">
    <property type="entry name" value="ADF_H"/>
    <property type="match status" value="1"/>
</dbReference>
<dbReference type="GO" id="GO:0003779">
    <property type="term" value="F:actin binding"/>
    <property type="evidence" value="ECO:0007669"/>
    <property type="project" value="InterPro"/>
</dbReference>
<feature type="transmembrane region" description="Helical" evidence="2">
    <location>
        <begin position="243"/>
        <end position="260"/>
    </location>
</feature>
<evidence type="ECO:0000256" key="1">
    <source>
        <dbReference type="ARBA" id="ARBA00010055"/>
    </source>
</evidence>
<dbReference type="Proteomes" id="UP000013827">
    <property type="component" value="Unassembled WGS sequence"/>
</dbReference>
<dbReference type="PANTHER" id="PTHR11249:SF2">
    <property type="entry name" value="GLIA MATURATION FACTOR"/>
    <property type="match status" value="1"/>
</dbReference>
<feature type="transmembrane region" description="Helical" evidence="2">
    <location>
        <begin position="187"/>
        <end position="205"/>
    </location>
</feature>
<evidence type="ECO:0000256" key="2">
    <source>
        <dbReference type="SAM" id="Phobius"/>
    </source>
</evidence>
<evidence type="ECO:0000313" key="5">
    <source>
        <dbReference type="Proteomes" id="UP000013827"/>
    </source>
</evidence>
<name>A0A0D3JK50_EMIH1</name>
<dbReference type="SUPFAM" id="SSF55753">
    <property type="entry name" value="Actin depolymerizing proteins"/>
    <property type="match status" value="1"/>
</dbReference>
<dbReference type="eggNOG" id="KOG1736">
    <property type="taxonomic scope" value="Eukaryota"/>
</dbReference>
<evidence type="ECO:0000313" key="4">
    <source>
        <dbReference type="EnsemblProtists" id="EOD23885"/>
    </source>
</evidence>
<feature type="domain" description="ADF-H" evidence="3">
    <location>
        <begin position="7"/>
        <end position="140"/>
    </location>
</feature>
<dbReference type="GO" id="GO:0030864">
    <property type="term" value="C:cortical actin cytoskeleton"/>
    <property type="evidence" value="ECO:0007669"/>
    <property type="project" value="TreeGrafter"/>
</dbReference>
<dbReference type="HOGENOM" id="CLU_864443_0_0_1"/>
<dbReference type="GeneID" id="17269474"/>
<feature type="transmembrane region" description="Helical" evidence="2">
    <location>
        <begin position="211"/>
        <end position="236"/>
    </location>
</feature>
<comment type="similarity">
    <text evidence="1">Belongs to the actin-binding proteins ADF family. GMF subfamily.</text>
</comment>
<proteinExistence type="inferred from homology"/>
<reference evidence="4" key="2">
    <citation type="submission" date="2024-10" db="UniProtKB">
        <authorList>
            <consortium name="EnsemblProtists"/>
        </authorList>
    </citation>
    <scope>IDENTIFICATION</scope>
</reference>
<keyword evidence="5" id="KW-1185">Reference proteome</keyword>
<dbReference type="GO" id="GO:0071933">
    <property type="term" value="F:Arp2/3 complex binding"/>
    <property type="evidence" value="ECO:0007669"/>
    <property type="project" value="InterPro"/>
</dbReference>
<feature type="transmembrane region" description="Helical" evidence="2">
    <location>
        <begin position="305"/>
        <end position="321"/>
    </location>
</feature>
<keyword evidence="2" id="KW-1133">Transmembrane helix</keyword>
<dbReference type="KEGG" id="ehx:EMIHUDRAFT_206853"/>
<dbReference type="InterPro" id="IPR011171">
    <property type="entry name" value="GMF"/>
</dbReference>
<dbReference type="Gene3D" id="3.40.20.10">
    <property type="entry name" value="Severin"/>
    <property type="match status" value="1"/>
</dbReference>
<evidence type="ECO:0000259" key="3">
    <source>
        <dbReference type="PROSITE" id="PS51263"/>
    </source>
</evidence>
<dbReference type="InterPro" id="IPR029006">
    <property type="entry name" value="ADF-H/Gelsolin-like_dom_sf"/>
</dbReference>
<dbReference type="GO" id="GO:0071846">
    <property type="term" value="P:actin filament debranching"/>
    <property type="evidence" value="ECO:0007669"/>
    <property type="project" value="InterPro"/>
</dbReference>
<dbReference type="RefSeq" id="XP_005776314.1">
    <property type="nucleotide sequence ID" value="XM_005776257.1"/>
</dbReference>
<dbReference type="EnsemblProtists" id="EOD23885">
    <property type="protein sequence ID" value="EOD23885"/>
    <property type="gene ID" value="EMIHUDRAFT_206853"/>
</dbReference>
<accession>A0A0D3JK50</accession>
<dbReference type="Pfam" id="PF00241">
    <property type="entry name" value="Cofilin_ADF"/>
    <property type="match status" value="1"/>
</dbReference>
<reference evidence="5" key="1">
    <citation type="journal article" date="2013" name="Nature">
        <title>Pan genome of the phytoplankton Emiliania underpins its global distribution.</title>
        <authorList>
            <person name="Read B.A."/>
            <person name="Kegel J."/>
            <person name="Klute M.J."/>
            <person name="Kuo A."/>
            <person name="Lefebvre S.C."/>
            <person name="Maumus F."/>
            <person name="Mayer C."/>
            <person name="Miller J."/>
            <person name="Monier A."/>
            <person name="Salamov A."/>
            <person name="Young J."/>
            <person name="Aguilar M."/>
            <person name="Claverie J.M."/>
            <person name="Frickenhaus S."/>
            <person name="Gonzalez K."/>
            <person name="Herman E.K."/>
            <person name="Lin Y.C."/>
            <person name="Napier J."/>
            <person name="Ogata H."/>
            <person name="Sarno A.F."/>
            <person name="Shmutz J."/>
            <person name="Schroeder D."/>
            <person name="de Vargas C."/>
            <person name="Verret F."/>
            <person name="von Dassow P."/>
            <person name="Valentin K."/>
            <person name="Van de Peer Y."/>
            <person name="Wheeler G."/>
            <person name="Dacks J.B."/>
            <person name="Delwiche C.F."/>
            <person name="Dyhrman S.T."/>
            <person name="Glockner G."/>
            <person name="John U."/>
            <person name="Richards T."/>
            <person name="Worden A.Z."/>
            <person name="Zhang X."/>
            <person name="Grigoriev I.V."/>
            <person name="Allen A.E."/>
            <person name="Bidle K."/>
            <person name="Borodovsky M."/>
            <person name="Bowler C."/>
            <person name="Brownlee C."/>
            <person name="Cock J.M."/>
            <person name="Elias M."/>
            <person name="Gladyshev V.N."/>
            <person name="Groth M."/>
            <person name="Guda C."/>
            <person name="Hadaegh A."/>
            <person name="Iglesias-Rodriguez M.D."/>
            <person name="Jenkins J."/>
            <person name="Jones B.M."/>
            <person name="Lawson T."/>
            <person name="Leese F."/>
            <person name="Lindquist E."/>
            <person name="Lobanov A."/>
            <person name="Lomsadze A."/>
            <person name="Malik S.B."/>
            <person name="Marsh M.E."/>
            <person name="Mackinder L."/>
            <person name="Mock T."/>
            <person name="Mueller-Roeber B."/>
            <person name="Pagarete A."/>
            <person name="Parker M."/>
            <person name="Probert I."/>
            <person name="Quesneville H."/>
            <person name="Raines C."/>
            <person name="Rensing S.A."/>
            <person name="Riano-Pachon D.M."/>
            <person name="Richier S."/>
            <person name="Rokitta S."/>
            <person name="Shiraiwa Y."/>
            <person name="Soanes D.M."/>
            <person name="van der Giezen M."/>
            <person name="Wahlund T.M."/>
            <person name="Williams B."/>
            <person name="Wilson W."/>
            <person name="Wolfe G."/>
            <person name="Wurch L.L."/>
        </authorList>
    </citation>
    <scope>NUCLEOTIDE SEQUENCE</scope>
</reference>
<sequence length="322" mass="35227">MADEVLGYKMADGMSAAIKSFQLRGSSGDAMVIRIVHSSDELQIEESCKGLSSIEDLAEKIEDAIEPRYLLFIHKQSHTDGRVSYPIAFVVFMPPNVPASLKMMYTRLVPALVEKFRVAKQFSLSDPEDLTTEWLEEKLAGRSTTSGPKIAREPPSSAASAGFGVPRFQITTFDTNLVLYYHAFRQLMTLGFVVTLTRASAAPVASRAWPLVLFGLILLCPSTSFTLAGMITYPWFPKTADRLLWLGGSFVVPLALDRIGRTFAAAGADLPLPASVGVGTLLLYFVHPLFIAVFARFPVFRSEPFLLTTTALVFCCLAATSL</sequence>
<keyword evidence="2" id="KW-0472">Membrane</keyword>
<feature type="transmembrane region" description="Helical" evidence="2">
    <location>
        <begin position="272"/>
        <end position="293"/>
    </location>
</feature>
<organism evidence="4 5">
    <name type="scientific">Emiliania huxleyi (strain CCMP1516)</name>
    <dbReference type="NCBI Taxonomy" id="280463"/>
    <lineage>
        <taxon>Eukaryota</taxon>
        <taxon>Haptista</taxon>
        <taxon>Haptophyta</taxon>
        <taxon>Prymnesiophyceae</taxon>
        <taxon>Isochrysidales</taxon>
        <taxon>Noelaerhabdaceae</taxon>
        <taxon>Emiliania</taxon>
    </lineage>
</organism>
<dbReference type="InterPro" id="IPR002108">
    <property type="entry name" value="ADF-H"/>
</dbReference>
<dbReference type="AlphaFoldDB" id="A0A0D3JK50"/>
<protein>
    <recommendedName>
        <fullName evidence="3">ADF-H domain-containing protein</fullName>
    </recommendedName>
</protein>
<dbReference type="SMART" id="SM00102">
    <property type="entry name" value="ADF"/>
    <property type="match status" value="1"/>
</dbReference>
<dbReference type="STRING" id="2903.R1EB30"/>
<keyword evidence="2" id="KW-0812">Transmembrane</keyword>
<dbReference type="PaxDb" id="2903-EOD23885"/>
<dbReference type="PANTHER" id="PTHR11249">
    <property type="entry name" value="GLIAL FACTOR NATURATION FACTOR"/>
    <property type="match status" value="1"/>
</dbReference>
<dbReference type="GO" id="GO:0034316">
    <property type="term" value="P:negative regulation of Arp2/3 complex-mediated actin nucleation"/>
    <property type="evidence" value="ECO:0007669"/>
    <property type="project" value="TreeGrafter"/>
</dbReference>